<dbReference type="PANTHER" id="PTHR39569">
    <property type="entry name" value="INORGANIC TRIPHOSPHATASE"/>
    <property type="match status" value="1"/>
</dbReference>
<dbReference type="CDD" id="cd07756">
    <property type="entry name" value="CYTH-like_Pase_CHAD"/>
    <property type="match status" value="1"/>
</dbReference>
<gene>
    <name evidence="3" type="primary">ygiF_7</name>
    <name evidence="3" type="ORF">GALL_303610</name>
</gene>
<accession>A0A1J5RI44</accession>
<dbReference type="AlphaFoldDB" id="A0A1J5RI44"/>
<dbReference type="Pfam" id="PF05235">
    <property type="entry name" value="CHAD"/>
    <property type="match status" value="1"/>
</dbReference>
<dbReference type="SMART" id="SM00880">
    <property type="entry name" value="CHAD"/>
    <property type="match status" value="1"/>
</dbReference>
<organism evidence="3">
    <name type="scientific">mine drainage metagenome</name>
    <dbReference type="NCBI Taxonomy" id="410659"/>
    <lineage>
        <taxon>unclassified sequences</taxon>
        <taxon>metagenomes</taxon>
        <taxon>ecological metagenomes</taxon>
    </lineage>
</organism>
<evidence type="ECO:0000259" key="2">
    <source>
        <dbReference type="PROSITE" id="PS51708"/>
    </source>
</evidence>
<sequence length="510" mass="57295">MPNEIELKLRISSTDLSRLRHHPAILAALTGRPVTRKLTSIYYDTPQLALLDAGISLRVRRMSGGWFQAVKAAGHSLNGLHQRMEWEDIIAAGHPDFSKITDPELTRIFDDPVLRAALAPIFTTEVQRTEWHLAWDNGDQVELALDLGTLLIDEGGERHPGEPISEIELELKGGDTVRLFDLALALQQDIPLQLENISKAQRGYAHYRPQPPAIVTARRTRLDRHGRASDAFRQIAQECLAQLQGNQEMVLHGQDAEGVHQMRIALRRLRSAVSIFGDSIDRKCALPLLAEIHWIDGVLGAARELDVFAAQTLPPMLLHLHGHPGLLQLRARADDARADAYAAVRAALPSPRYQHLLLALGAWLEGNRWHEPGSAEPDVLDIARNMLGKRHRQLLRHGRKLAKAQPEQRHAARIAAKKLRYTAEFFASLYPGKKTQPLLRPLTRLQDVLGELNDIAVTESLVRQLAGNRPGRALDEALHLFAGWNASNAMHRLEDMEQVWRKFSRCVPFW</sequence>
<feature type="domain" description="CHAD" evidence="2">
    <location>
        <begin position="225"/>
        <end position="505"/>
    </location>
</feature>
<dbReference type="PROSITE" id="PS51708">
    <property type="entry name" value="CHAD"/>
    <property type="match status" value="1"/>
</dbReference>
<dbReference type="SUPFAM" id="SSF55154">
    <property type="entry name" value="CYTH-like phosphatases"/>
    <property type="match status" value="1"/>
</dbReference>
<dbReference type="InterPro" id="IPR007899">
    <property type="entry name" value="CHAD_dom"/>
</dbReference>
<dbReference type="PROSITE" id="PS51707">
    <property type="entry name" value="CYTH"/>
    <property type="match status" value="1"/>
</dbReference>
<dbReference type="EC" id="3.6.1.25" evidence="3"/>
<dbReference type="InterPro" id="IPR023577">
    <property type="entry name" value="CYTH_domain"/>
</dbReference>
<dbReference type="Gene3D" id="1.40.20.10">
    <property type="entry name" value="CHAD domain"/>
    <property type="match status" value="1"/>
</dbReference>
<evidence type="ECO:0000313" key="3">
    <source>
        <dbReference type="EMBL" id="OIQ87789.1"/>
    </source>
</evidence>
<feature type="domain" description="CYTH" evidence="1">
    <location>
        <begin position="2"/>
        <end position="210"/>
    </location>
</feature>
<reference evidence="3" key="1">
    <citation type="submission" date="2016-10" db="EMBL/GenBank/DDBJ databases">
        <title>Sequence of Gallionella enrichment culture.</title>
        <authorList>
            <person name="Poehlein A."/>
            <person name="Muehling M."/>
            <person name="Daniel R."/>
        </authorList>
    </citation>
    <scope>NUCLEOTIDE SEQUENCE</scope>
</reference>
<dbReference type="GO" id="GO:0050355">
    <property type="term" value="F:inorganic triphosphate phosphatase activity"/>
    <property type="evidence" value="ECO:0007669"/>
    <property type="project" value="UniProtKB-EC"/>
</dbReference>
<name>A0A1J5RI44_9ZZZZ</name>
<evidence type="ECO:0000259" key="1">
    <source>
        <dbReference type="PROSITE" id="PS51707"/>
    </source>
</evidence>
<dbReference type="PANTHER" id="PTHR39569:SF1">
    <property type="entry name" value="INORGANIC TRIPHOSPHATASE"/>
    <property type="match status" value="1"/>
</dbReference>
<proteinExistence type="predicted"/>
<protein>
    <submittedName>
        <fullName evidence="3">Inorganic triphosphatase</fullName>
        <ecNumber evidence="3">3.6.1.25</ecNumber>
    </submittedName>
</protein>
<dbReference type="InterPro" id="IPR039013">
    <property type="entry name" value="YgiF"/>
</dbReference>
<dbReference type="InterPro" id="IPR033469">
    <property type="entry name" value="CYTH-like_dom_sf"/>
</dbReference>
<dbReference type="EMBL" id="MLJW01000404">
    <property type="protein sequence ID" value="OIQ87789.1"/>
    <property type="molecule type" value="Genomic_DNA"/>
</dbReference>
<keyword evidence="3" id="KW-0378">Hydrolase</keyword>
<dbReference type="InterPro" id="IPR038186">
    <property type="entry name" value="CHAD_dom_sf"/>
</dbReference>
<dbReference type="Gene3D" id="2.40.320.10">
    <property type="entry name" value="Hypothetical Protein Pfu-838710-001"/>
    <property type="match status" value="1"/>
</dbReference>
<dbReference type="Pfam" id="PF01928">
    <property type="entry name" value="CYTH"/>
    <property type="match status" value="1"/>
</dbReference>
<dbReference type="GO" id="GO:0046872">
    <property type="term" value="F:metal ion binding"/>
    <property type="evidence" value="ECO:0007669"/>
    <property type="project" value="TreeGrafter"/>
</dbReference>
<dbReference type="SMART" id="SM01118">
    <property type="entry name" value="CYTH"/>
    <property type="match status" value="1"/>
</dbReference>
<comment type="caution">
    <text evidence="3">The sequence shown here is derived from an EMBL/GenBank/DDBJ whole genome shotgun (WGS) entry which is preliminary data.</text>
</comment>